<feature type="compositionally biased region" description="Polar residues" evidence="1">
    <location>
        <begin position="25"/>
        <end position="38"/>
    </location>
</feature>
<dbReference type="eggNOG" id="ENOG502R0YD">
    <property type="taxonomic scope" value="Eukaryota"/>
</dbReference>
<feature type="compositionally biased region" description="Basic and acidic residues" evidence="1">
    <location>
        <begin position="230"/>
        <end position="239"/>
    </location>
</feature>
<reference evidence="2 3" key="1">
    <citation type="journal article" date="2006" name="Nature">
        <title>Insights from the genome of the biotrophic fungal plant pathogen Ustilago maydis.</title>
        <authorList>
            <person name="Kamper J."/>
            <person name="Kahmann R."/>
            <person name="Bolker M."/>
            <person name="Ma L.J."/>
            <person name="Brefort T."/>
            <person name="Saville B.J."/>
            <person name="Banuett F."/>
            <person name="Kronstad J.W."/>
            <person name="Gold S.E."/>
            <person name="Muller O."/>
            <person name="Perlin M.H."/>
            <person name="Wosten H.A."/>
            <person name="de Vries R."/>
            <person name="Ruiz-Herrera J."/>
            <person name="Reynaga-Pena C.G."/>
            <person name="Snetselaar K."/>
            <person name="McCann M."/>
            <person name="Perez-Martin J."/>
            <person name="Feldbrugge M."/>
            <person name="Basse C.W."/>
            <person name="Steinberg G."/>
            <person name="Ibeas J.I."/>
            <person name="Holloman W."/>
            <person name="Guzman P."/>
            <person name="Farman M."/>
            <person name="Stajich J.E."/>
            <person name="Sentandreu R."/>
            <person name="Gonzalez-Prieto J.M."/>
            <person name="Kennell J.C."/>
            <person name="Molina L."/>
            <person name="Schirawski J."/>
            <person name="Mendoza-Mendoza A."/>
            <person name="Greilinger D."/>
            <person name="Munch K."/>
            <person name="Rossel N."/>
            <person name="Scherer M."/>
            <person name="Vranes M."/>
            <person name="Ladendorf O."/>
            <person name="Vincon V."/>
            <person name="Fuchs U."/>
            <person name="Sandrock B."/>
            <person name="Meng S."/>
            <person name="Ho E.C."/>
            <person name="Cahill M.J."/>
            <person name="Boyce K.J."/>
            <person name="Klose J."/>
            <person name="Klosterman S.J."/>
            <person name="Deelstra H.J."/>
            <person name="Ortiz-Castellanos L."/>
            <person name="Li W."/>
            <person name="Sanchez-Alonso P."/>
            <person name="Schreier P.H."/>
            <person name="Hauser-Hahn I."/>
            <person name="Vaupel M."/>
            <person name="Koopmann E."/>
            <person name="Friedrich G."/>
            <person name="Voss H."/>
            <person name="Schluter T."/>
            <person name="Margolis J."/>
            <person name="Platt D."/>
            <person name="Swimmer C."/>
            <person name="Gnirke A."/>
            <person name="Chen F."/>
            <person name="Vysotskaia V."/>
            <person name="Mannhaupt G."/>
            <person name="Guldener U."/>
            <person name="Munsterkotter M."/>
            <person name="Haase D."/>
            <person name="Oesterheld M."/>
            <person name="Mewes H.W."/>
            <person name="Mauceli E.W."/>
            <person name="DeCaprio D."/>
            <person name="Wade C.M."/>
            <person name="Butler J."/>
            <person name="Young S."/>
            <person name="Jaffe D.B."/>
            <person name="Calvo S."/>
            <person name="Nusbaum C."/>
            <person name="Galagan J."/>
            <person name="Birren B.W."/>
        </authorList>
    </citation>
    <scope>NUCLEOTIDE SEQUENCE [LARGE SCALE GENOMIC DNA]</scope>
    <source>
        <strain evidence="3">DSM 14603 / FGSC 9021 / UM521</strain>
    </source>
</reference>
<evidence type="ECO:0000256" key="1">
    <source>
        <dbReference type="SAM" id="MobiDB-lite"/>
    </source>
</evidence>
<dbReference type="KEGG" id="uma:UMAG_03806"/>
<keyword evidence="3" id="KW-1185">Reference proteome</keyword>
<dbReference type="RefSeq" id="XP_011390244.1">
    <property type="nucleotide sequence ID" value="XM_011391942.1"/>
</dbReference>
<dbReference type="GeneID" id="23564159"/>
<dbReference type="Proteomes" id="UP000000561">
    <property type="component" value="Chromosome 10"/>
</dbReference>
<feature type="compositionally biased region" description="Polar residues" evidence="1">
    <location>
        <begin position="64"/>
        <end position="74"/>
    </location>
</feature>
<name>A0A0D1DVD1_MYCMD</name>
<organism evidence="2 3">
    <name type="scientific">Mycosarcoma maydis</name>
    <name type="common">Corn smut fungus</name>
    <name type="synonym">Ustilago maydis</name>
    <dbReference type="NCBI Taxonomy" id="5270"/>
    <lineage>
        <taxon>Eukaryota</taxon>
        <taxon>Fungi</taxon>
        <taxon>Dikarya</taxon>
        <taxon>Basidiomycota</taxon>
        <taxon>Ustilaginomycotina</taxon>
        <taxon>Ustilaginomycetes</taxon>
        <taxon>Ustilaginales</taxon>
        <taxon>Ustilaginaceae</taxon>
        <taxon>Mycosarcoma</taxon>
    </lineage>
</organism>
<dbReference type="InParanoid" id="A0A0D1DVD1"/>
<feature type="compositionally biased region" description="Low complexity" evidence="1">
    <location>
        <begin position="1"/>
        <end position="24"/>
    </location>
</feature>
<accession>A0A0D1DVD1</accession>
<evidence type="ECO:0000313" key="3">
    <source>
        <dbReference type="Proteomes" id="UP000000561"/>
    </source>
</evidence>
<dbReference type="Gene3D" id="6.10.140.1020">
    <property type="match status" value="1"/>
</dbReference>
<feature type="region of interest" description="Disordered" evidence="1">
    <location>
        <begin position="1"/>
        <end position="105"/>
    </location>
</feature>
<dbReference type="OrthoDB" id="2548576at2759"/>
<sequence>MDPAPSSSRSASSSSIHTEGSHSADTLTSRSCISTSTAGRRPPPRSQRLTPSRSTLAKPFRSPLKQSPLQGSKESTTAPPPASTQPSSEKVRGHQSSTLSSSIRKQRQTLEARLLMLQQANQCLRDKALTTLPQEIARWREAGQMAAQDLWKMTSADAGDWSGLSSVPPRGDYGLESPTSPFAGAPDSHKRKAAESPEASEPPLLPRRNRMHSPGAEEQAAALLSIEEPIPQHKGEDSQGARSEASLPELSELLRRSQAVVGAGLVPGRRANLLATREDDRPTCFTVASSDNGIERKWNIGSMLDMLGADKSTLAWDVEEEDFRAPTANTGKAKSN</sequence>
<gene>
    <name evidence="2" type="ORF">UMAG_03806</name>
</gene>
<dbReference type="OMA" id="PKETARW"/>
<feature type="compositionally biased region" description="Polar residues" evidence="1">
    <location>
        <begin position="94"/>
        <end position="103"/>
    </location>
</feature>
<dbReference type="AlphaFoldDB" id="A0A0D1DVD1"/>
<proteinExistence type="predicted"/>
<feature type="region of interest" description="Disordered" evidence="1">
    <location>
        <begin position="157"/>
        <end position="249"/>
    </location>
</feature>
<dbReference type="VEuPathDB" id="FungiDB:UMAG_03806"/>
<dbReference type="STRING" id="237631.A0A0D1DVD1"/>
<dbReference type="EMBL" id="CM003149">
    <property type="protein sequence ID" value="KIS68224.1"/>
    <property type="molecule type" value="Genomic_DNA"/>
</dbReference>
<protein>
    <submittedName>
        <fullName evidence="2">Uncharacterized protein</fullName>
    </submittedName>
</protein>
<evidence type="ECO:0000313" key="2">
    <source>
        <dbReference type="EMBL" id="KIS68224.1"/>
    </source>
</evidence>